<comment type="subcellular location">
    <subcellularLocation>
        <location evidence="1">Membrane</location>
        <topology evidence="1">Single-pass membrane protein</topology>
    </subcellularLocation>
</comment>
<keyword evidence="3" id="KW-0812">Transmembrane</keyword>
<dbReference type="EMBL" id="JACDXX010000019">
    <property type="protein sequence ID" value="MCB5411742.1"/>
    <property type="molecule type" value="Genomic_DNA"/>
</dbReference>
<comment type="similarity">
    <text evidence="2">Belongs to the TrbI/VirB10 family.</text>
</comment>
<dbReference type="Proteomes" id="UP001198571">
    <property type="component" value="Unassembled WGS sequence"/>
</dbReference>
<dbReference type="Gene3D" id="2.40.128.260">
    <property type="entry name" value="Type IV secretion system, VirB10/TraB/TrbI"/>
    <property type="match status" value="1"/>
</dbReference>
<dbReference type="InterPro" id="IPR049855">
    <property type="entry name" value="DotG/IcmE-like_C"/>
</dbReference>
<keyword evidence="8" id="KW-1185">Reference proteome</keyword>
<name>A0ABS8CQQ9_9RHOB</name>
<dbReference type="CDD" id="cd16431">
    <property type="entry name" value="IcmE"/>
    <property type="match status" value="1"/>
</dbReference>
<organism evidence="7 8">
    <name type="scientific">Pseudogemmobacter faecipullorum</name>
    <dbReference type="NCBI Taxonomy" id="2755041"/>
    <lineage>
        <taxon>Bacteria</taxon>
        <taxon>Pseudomonadati</taxon>
        <taxon>Pseudomonadota</taxon>
        <taxon>Alphaproteobacteria</taxon>
        <taxon>Rhodobacterales</taxon>
        <taxon>Paracoccaceae</taxon>
        <taxon>Pseudogemmobacter</taxon>
    </lineage>
</organism>
<evidence type="ECO:0000256" key="1">
    <source>
        <dbReference type="ARBA" id="ARBA00004167"/>
    </source>
</evidence>
<accession>A0ABS8CQQ9</accession>
<proteinExistence type="inferred from homology"/>
<protein>
    <submittedName>
        <fullName evidence="7">Uncharacterized protein</fullName>
    </submittedName>
</protein>
<keyword evidence="4" id="KW-1133">Transmembrane helix</keyword>
<dbReference type="InterPro" id="IPR005498">
    <property type="entry name" value="T4SS_VirB10/TraB/TrbI"/>
</dbReference>
<dbReference type="InterPro" id="IPR042217">
    <property type="entry name" value="T4SS_VirB10/TrbI"/>
</dbReference>
<feature type="region of interest" description="Disordered" evidence="6">
    <location>
        <begin position="507"/>
        <end position="562"/>
    </location>
</feature>
<evidence type="ECO:0000256" key="6">
    <source>
        <dbReference type="SAM" id="MobiDB-lite"/>
    </source>
</evidence>
<dbReference type="Pfam" id="PF03743">
    <property type="entry name" value="TrbI"/>
    <property type="match status" value="1"/>
</dbReference>
<evidence type="ECO:0000256" key="2">
    <source>
        <dbReference type="ARBA" id="ARBA00010265"/>
    </source>
</evidence>
<gene>
    <name evidence="7" type="ORF">H0485_17250</name>
</gene>
<evidence type="ECO:0000256" key="4">
    <source>
        <dbReference type="ARBA" id="ARBA00022989"/>
    </source>
</evidence>
<comment type="caution">
    <text evidence="7">The sequence shown here is derived from an EMBL/GenBank/DDBJ whole genome shotgun (WGS) entry which is preliminary data.</text>
</comment>
<evidence type="ECO:0000313" key="7">
    <source>
        <dbReference type="EMBL" id="MCB5411742.1"/>
    </source>
</evidence>
<dbReference type="RefSeq" id="WP_226937193.1">
    <property type="nucleotide sequence ID" value="NZ_JACDXX010000019.1"/>
</dbReference>
<reference evidence="7 8" key="1">
    <citation type="submission" date="2020-07" db="EMBL/GenBank/DDBJ databases">
        <title>Pseudogemmobacter sp. nov., isolated from poultry manure in Taiwan.</title>
        <authorList>
            <person name="Lin S.-Y."/>
            <person name="Tang Y.-S."/>
            <person name="Young C.-C."/>
        </authorList>
    </citation>
    <scope>NUCLEOTIDE SEQUENCE [LARGE SCALE GENOMIC DNA]</scope>
    <source>
        <strain evidence="7 8">CC-YST710</strain>
    </source>
</reference>
<feature type="region of interest" description="Disordered" evidence="6">
    <location>
        <begin position="120"/>
        <end position="142"/>
    </location>
</feature>
<sequence>MFGFRTIIASLAGIVLVVGIAVTASLTSRPDKNETAGVVPAVVAADRIAPNARNNPMVPVVQEEASRRSELHGRMAEEAMQASGQNMATAYIAPPVVTEIRSSTDGDELTRAIFEDRIEPEPEPEPVVAEVEPEPEPEPEPVVAEVEPEPAPAPVADHWNYYGEYGNRLRIDLQVPQREVTTIRVKEEHSNLLLDALDFIFMGLVGTAHAGGLAEPVMEPPVRPSVFQDYRIGTTDLFGSPHPNERSAARPELVGINELGQAYGTQAYHDRRVGQAQQGRTVLARAGDMVYARLLYGFNSDDVRGLPVYAIVTDILDSGAYGPLHNARIEGGVGFTRENASISFNRIILTDGREIPMSGIAVSADAARTGVAAKIDKHRLQNFGSLFLAGLFEGAGRIMEYRLTDGSGDTVILNTGNGQVTIPRNRNDLTDGELLAGALGPVGRNISREIERNGQRPPTISAPGGHIFGLVFVDTLVYDPETMRGQSAYNPRTGQSTDVGIDALVGRPDPQGSVAGAVGQPPAMPEQRPNDGWTIDSWGQTGAAGSGNAGGVPSAIRAGVGQ</sequence>
<evidence type="ECO:0000256" key="5">
    <source>
        <dbReference type="ARBA" id="ARBA00023136"/>
    </source>
</evidence>
<evidence type="ECO:0000313" key="8">
    <source>
        <dbReference type="Proteomes" id="UP001198571"/>
    </source>
</evidence>
<keyword evidence="5" id="KW-0472">Membrane</keyword>
<evidence type="ECO:0000256" key="3">
    <source>
        <dbReference type="ARBA" id="ARBA00022692"/>
    </source>
</evidence>